<feature type="region of interest" description="Disordered" evidence="1">
    <location>
        <begin position="251"/>
        <end position="300"/>
    </location>
</feature>
<evidence type="ECO:0008006" key="4">
    <source>
        <dbReference type="Google" id="ProtNLM"/>
    </source>
</evidence>
<evidence type="ECO:0000313" key="3">
    <source>
        <dbReference type="Proteomes" id="UP001301350"/>
    </source>
</evidence>
<feature type="region of interest" description="Disordered" evidence="1">
    <location>
        <begin position="145"/>
        <end position="169"/>
    </location>
</feature>
<accession>A0AAV9J155</accession>
<sequence>MGSVRVVFEEDASFIVVRQVDLEGAATPLFEAVARHCGCTWPSAEADLPWQLQFRGQVIRPEDVLASVGIASGATLRCVRVGSGQNVAGSELLAAVAAVDGVLSTLARSAERAVHSGGQSAWKSLQRLWQATDPPWGDAVEEPTLSDNVGGRRAKANGEENADVAAPEPSASVSDVLSMWNRVWTPAERAQLQQWIWNKSFTRAQVEQAALAMRLVSDALLGVCAQRSSAQKPPLFSAALCARVRAVIEEEVSPPPPTTTTTTPDRHPAPAPDVQRPVRAAPPRRRRTGAGPLGAGMSRSPAAFPTASASVSGYVPHLDAGMAAALGDEEAQRWRVLLARDYRTLQRTAAAPHARSAVYRATGRSSVGL</sequence>
<protein>
    <recommendedName>
        <fullName evidence="4">Ubiquitin-like domain-containing protein</fullName>
    </recommendedName>
</protein>
<dbReference type="Proteomes" id="UP001301350">
    <property type="component" value="Unassembled WGS sequence"/>
</dbReference>
<reference evidence="2 3" key="1">
    <citation type="submission" date="2022-07" db="EMBL/GenBank/DDBJ databases">
        <title>Genome-wide signatures of adaptation to extreme environments.</title>
        <authorList>
            <person name="Cho C.H."/>
            <person name="Yoon H.S."/>
        </authorList>
    </citation>
    <scope>NUCLEOTIDE SEQUENCE [LARGE SCALE GENOMIC DNA]</scope>
    <source>
        <strain evidence="2 3">DBV 063 E5</strain>
    </source>
</reference>
<keyword evidence="3" id="KW-1185">Reference proteome</keyword>
<evidence type="ECO:0000256" key="1">
    <source>
        <dbReference type="SAM" id="MobiDB-lite"/>
    </source>
</evidence>
<name>A0AAV9J155_CYACA</name>
<evidence type="ECO:0000313" key="2">
    <source>
        <dbReference type="EMBL" id="KAK4538045.1"/>
    </source>
</evidence>
<comment type="caution">
    <text evidence="2">The sequence shown here is derived from an EMBL/GenBank/DDBJ whole genome shotgun (WGS) entry which is preliminary data.</text>
</comment>
<proteinExistence type="predicted"/>
<gene>
    <name evidence="2" type="ORF">CDCA_CDCA15G4070</name>
</gene>
<feature type="compositionally biased region" description="Low complexity" evidence="1">
    <location>
        <begin position="272"/>
        <end position="281"/>
    </location>
</feature>
<organism evidence="2 3">
    <name type="scientific">Cyanidium caldarium</name>
    <name type="common">Red alga</name>
    <dbReference type="NCBI Taxonomy" id="2771"/>
    <lineage>
        <taxon>Eukaryota</taxon>
        <taxon>Rhodophyta</taxon>
        <taxon>Bangiophyceae</taxon>
        <taxon>Cyanidiales</taxon>
        <taxon>Cyanidiaceae</taxon>
        <taxon>Cyanidium</taxon>
    </lineage>
</organism>
<dbReference type="EMBL" id="JANCYW010000015">
    <property type="protein sequence ID" value="KAK4538045.1"/>
    <property type="molecule type" value="Genomic_DNA"/>
</dbReference>
<dbReference type="AlphaFoldDB" id="A0AAV9J155"/>